<dbReference type="Pfam" id="PF10536">
    <property type="entry name" value="PMD"/>
    <property type="match status" value="2"/>
</dbReference>
<sequence length="547" mass="62995">MEDSSSNHGGLVEKRDKEHMDSPLGRNPSHRNAYFLNPSLNIIKNPQPQDDFYLPKTLFSSQTTNFDLESLPLEVAFSGWKISIKGWKDGKERLYQKHKDIWIKVGIDEAIEASTYEIPKNKDLILSLAQKWYSKTNTFIFSWDEESKEMEAKLDRVRLNFTSTKARKFNHLPWLKCFFMKKISKELKGSLYTKKYLPHRVGMQFGLDQDIPGKVDFRNMDEIIVDPYKTAWTNYSMAITDTMLLDVVVASSTVSVPGFTLKVHENGDTSMENYGVEIIDLTKRSDEIVNAVGGGELKRERVDMVISKPGTLIGMLQRDIVELKVGVKEESAGRKWRRITQAPKKQYTQTLSRSLSILLQEISIVSKIIEAEIVEMERALETKKSQLLKRMEGLERKMCYVNSINLINLKQSLWHEYEQVLLQEELIWYMKARSKWLSFGDRNTKYFHASTMTRRKHNRIEGLTDDNGYPYLASLVIGVIPQADLHNTVSEYGTMQGTWNWAMFNHILPQEILDVIDSVLPPNNNAEDDSFSLMPSSNGIFSIKSAY</sequence>
<dbReference type="PANTHER" id="PTHR46033:SF67">
    <property type="entry name" value="AMINOTRANSFERASE-LIKE, PLANT MOBILE DOMAIN FAMILY PROTEIN"/>
    <property type="match status" value="1"/>
</dbReference>
<dbReference type="InterPro" id="IPR044824">
    <property type="entry name" value="MAIN-like"/>
</dbReference>
<dbReference type="EMBL" id="JAAIUW010000010">
    <property type="protein sequence ID" value="KAF7812645.1"/>
    <property type="molecule type" value="Genomic_DNA"/>
</dbReference>
<dbReference type="InterPro" id="IPR019557">
    <property type="entry name" value="AminoTfrase-like_pln_mobile"/>
</dbReference>
<dbReference type="GO" id="GO:0010073">
    <property type="term" value="P:meristem maintenance"/>
    <property type="evidence" value="ECO:0007669"/>
    <property type="project" value="InterPro"/>
</dbReference>
<accession>A0A834W757</accession>
<gene>
    <name evidence="4" type="ORF">G2W53_033621</name>
</gene>
<evidence type="ECO:0000256" key="2">
    <source>
        <dbReference type="SAM" id="MobiDB-lite"/>
    </source>
</evidence>
<feature type="region of interest" description="Disordered" evidence="2">
    <location>
        <begin position="1"/>
        <end position="28"/>
    </location>
</feature>
<proteinExistence type="predicted"/>
<dbReference type="PANTHER" id="PTHR46033">
    <property type="entry name" value="PROTEIN MAIN-LIKE 2"/>
    <property type="match status" value="1"/>
</dbReference>
<evidence type="ECO:0000313" key="5">
    <source>
        <dbReference type="Proteomes" id="UP000634136"/>
    </source>
</evidence>
<keyword evidence="1" id="KW-0175">Coiled coil</keyword>
<evidence type="ECO:0000259" key="3">
    <source>
        <dbReference type="Pfam" id="PF10536"/>
    </source>
</evidence>
<feature type="domain" description="Aminotransferase-like plant mobile" evidence="3">
    <location>
        <begin position="106"/>
        <end position="145"/>
    </location>
</feature>
<organism evidence="4 5">
    <name type="scientific">Senna tora</name>
    <dbReference type="NCBI Taxonomy" id="362788"/>
    <lineage>
        <taxon>Eukaryota</taxon>
        <taxon>Viridiplantae</taxon>
        <taxon>Streptophyta</taxon>
        <taxon>Embryophyta</taxon>
        <taxon>Tracheophyta</taxon>
        <taxon>Spermatophyta</taxon>
        <taxon>Magnoliopsida</taxon>
        <taxon>eudicotyledons</taxon>
        <taxon>Gunneridae</taxon>
        <taxon>Pentapetalae</taxon>
        <taxon>rosids</taxon>
        <taxon>fabids</taxon>
        <taxon>Fabales</taxon>
        <taxon>Fabaceae</taxon>
        <taxon>Caesalpinioideae</taxon>
        <taxon>Cassia clade</taxon>
        <taxon>Senna</taxon>
    </lineage>
</organism>
<feature type="coiled-coil region" evidence="1">
    <location>
        <begin position="366"/>
        <end position="397"/>
    </location>
</feature>
<protein>
    <submittedName>
        <fullName evidence="4">Serine/threonine protein phosphatase 7 long form isogeny</fullName>
    </submittedName>
</protein>
<comment type="caution">
    <text evidence="4">The sequence shown here is derived from an EMBL/GenBank/DDBJ whole genome shotgun (WGS) entry which is preliminary data.</text>
</comment>
<evidence type="ECO:0000256" key="1">
    <source>
        <dbReference type="SAM" id="Coils"/>
    </source>
</evidence>
<dbReference type="AlphaFoldDB" id="A0A834W757"/>
<feature type="domain" description="Aminotransferase-like plant mobile" evidence="3">
    <location>
        <begin position="148"/>
        <end position="252"/>
    </location>
</feature>
<feature type="compositionally biased region" description="Basic and acidic residues" evidence="2">
    <location>
        <begin position="11"/>
        <end position="21"/>
    </location>
</feature>
<dbReference type="OrthoDB" id="1572276at2759"/>
<name>A0A834W757_9FABA</name>
<keyword evidence="5" id="KW-1185">Reference proteome</keyword>
<dbReference type="Proteomes" id="UP000634136">
    <property type="component" value="Unassembled WGS sequence"/>
</dbReference>
<reference evidence="4" key="1">
    <citation type="submission" date="2020-09" db="EMBL/GenBank/DDBJ databases">
        <title>Genome-Enabled Discovery of Anthraquinone Biosynthesis in Senna tora.</title>
        <authorList>
            <person name="Kang S.-H."/>
            <person name="Pandey R.P."/>
            <person name="Lee C.-M."/>
            <person name="Sim J.-S."/>
            <person name="Jeong J.-T."/>
            <person name="Choi B.-S."/>
            <person name="Jung M."/>
            <person name="Ginzburg D."/>
            <person name="Zhao K."/>
            <person name="Won S.Y."/>
            <person name="Oh T.-J."/>
            <person name="Yu Y."/>
            <person name="Kim N.-H."/>
            <person name="Lee O.R."/>
            <person name="Lee T.-H."/>
            <person name="Bashyal P."/>
            <person name="Kim T.-S."/>
            <person name="Lee W.-H."/>
            <person name="Kawkins C."/>
            <person name="Kim C.-K."/>
            <person name="Kim J.S."/>
            <person name="Ahn B.O."/>
            <person name="Rhee S.Y."/>
            <person name="Sohng J.K."/>
        </authorList>
    </citation>
    <scope>NUCLEOTIDE SEQUENCE</scope>
    <source>
        <tissue evidence="4">Leaf</tissue>
    </source>
</reference>
<evidence type="ECO:0000313" key="4">
    <source>
        <dbReference type="EMBL" id="KAF7812645.1"/>
    </source>
</evidence>